<dbReference type="InterPro" id="IPR038731">
    <property type="entry name" value="RgtA/B/C-like"/>
</dbReference>
<feature type="transmembrane region" description="Helical" evidence="8">
    <location>
        <begin position="54"/>
        <end position="76"/>
    </location>
</feature>
<keyword evidence="11" id="KW-1185">Reference proteome</keyword>
<evidence type="ECO:0000313" key="10">
    <source>
        <dbReference type="EMBL" id="EEN79474.1"/>
    </source>
</evidence>
<dbReference type="Proteomes" id="UP000004525">
    <property type="component" value="Unassembled WGS sequence"/>
</dbReference>
<dbReference type="PANTHER" id="PTHR33908">
    <property type="entry name" value="MANNOSYLTRANSFERASE YKCB-RELATED"/>
    <property type="match status" value="1"/>
</dbReference>
<keyword evidence="4" id="KW-0808">Transferase</keyword>
<gene>
    <name evidence="10" type="ORF">HMPREF0539_2462</name>
</gene>
<feature type="transmembrane region" description="Helical" evidence="8">
    <location>
        <begin position="29"/>
        <end position="48"/>
    </location>
</feature>
<reference evidence="10" key="1">
    <citation type="submission" date="2009-01" db="EMBL/GenBank/DDBJ databases">
        <authorList>
            <person name="Qin X."/>
            <person name="Bachman B."/>
            <person name="Battles P."/>
            <person name="Bell A."/>
            <person name="Bess C."/>
            <person name="Bickham C."/>
            <person name="Chaboub L."/>
            <person name="Chen D."/>
            <person name="Coyle M."/>
            <person name="Deiros D.R."/>
            <person name="Dinh H."/>
            <person name="Forbes L."/>
            <person name="Fowler G."/>
            <person name="Francisco L."/>
            <person name="Fu Q."/>
            <person name="Gubbala S."/>
            <person name="Hale W."/>
            <person name="Han Y."/>
            <person name="Hemphill L."/>
            <person name="Highlander S.K."/>
            <person name="Hirani K."/>
            <person name="Hogues M."/>
            <person name="Jackson L."/>
            <person name="Jakkamsetti A."/>
            <person name="Javaid M."/>
            <person name="Jiang H."/>
            <person name="Korchina V."/>
            <person name="Kovar C."/>
            <person name="Lara F."/>
            <person name="Lee S."/>
            <person name="Mata R."/>
            <person name="Mathew T."/>
            <person name="Moen C."/>
            <person name="Morales K."/>
            <person name="Munidasa M."/>
            <person name="Nazareth L."/>
            <person name="Ngo R."/>
            <person name="Nguyen L."/>
            <person name="Okwuonu G."/>
            <person name="Ongeri F."/>
            <person name="Patil S."/>
            <person name="Petrosino J."/>
            <person name="Pham C."/>
            <person name="Pham P."/>
            <person name="Pu L.-L."/>
            <person name="Puazo M."/>
            <person name="Raj R."/>
            <person name="Reid J."/>
            <person name="Rouhana J."/>
            <person name="Saada N."/>
            <person name="Shang Y."/>
            <person name="Simmons D."/>
            <person name="Thornton R."/>
            <person name="Warren J."/>
            <person name="Weissenberger G."/>
            <person name="Zhang J."/>
            <person name="Zhang L."/>
            <person name="Zhou C."/>
            <person name="Zhu D."/>
            <person name="Muzny D."/>
            <person name="Worley K."/>
            <person name="Gibbs R."/>
        </authorList>
    </citation>
    <scope>NUCLEOTIDE SEQUENCE [LARGE SCALE GENOMIC DNA]</scope>
    <source>
        <strain evidence="10">LMS2-1</strain>
    </source>
</reference>
<organism evidence="10 11">
    <name type="scientific">Lacticaseibacillus rhamnosus (strain LMS2-1)</name>
    <dbReference type="NCBI Taxonomy" id="525361"/>
    <lineage>
        <taxon>Bacteria</taxon>
        <taxon>Bacillati</taxon>
        <taxon>Bacillota</taxon>
        <taxon>Bacilli</taxon>
        <taxon>Lactobacillales</taxon>
        <taxon>Lactobacillaceae</taxon>
        <taxon>Lacticaseibacillus</taxon>
    </lineage>
</organism>
<proteinExistence type="predicted"/>
<dbReference type="HOGENOM" id="CLU_042906_0_0_9"/>
<name>C2JZX7_LACRM</name>
<evidence type="ECO:0000256" key="3">
    <source>
        <dbReference type="ARBA" id="ARBA00022676"/>
    </source>
</evidence>
<feature type="transmembrane region" description="Helical" evidence="8">
    <location>
        <begin position="442"/>
        <end position="461"/>
    </location>
</feature>
<accession>C2JZX7</accession>
<keyword evidence="6 8" id="KW-1133">Transmembrane helix</keyword>
<comment type="subcellular location">
    <subcellularLocation>
        <location evidence="1">Cell membrane</location>
        <topology evidence="1">Multi-pass membrane protein</topology>
    </subcellularLocation>
</comment>
<dbReference type="GO" id="GO:0016763">
    <property type="term" value="F:pentosyltransferase activity"/>
    <property type="evidence" value="ECO:0007669"/>
    <property type="project" value="TreeGrafter"/>
</dbReference>
<dbReference type="Pfam" id="PF13231">
    <property type="entry name" value="PMT_2"/>
    <property type="match status" value="1"/>
</dbReference>
<feature type="transmembrane region" description="Helical" evidence="8">
    <location>
        <begin position="165"/>
        <end position="184"/>
    </location>
</feature>
<feature type="transmembrane region" description="Helical" evidence="8">
    <location>
        <begin position="287"/>
        <end position="314"/>
    </location>
</feature>
<dbReference type="InterPro" id="IPR050297">
    <property type="entry name" value="LipidA_mod_glycosyltrf_83"/>
</dbReference>
<comment type="caution">
    <text evidence="10">The sequence shown here is derived from an EMBL/GenBank/DDBJ whole genome shotgun (WGS) entry which is preliminary data.</text>
</comment>
<keyword evidence="3" id="KW-0328">Glycosyltransferase</keyword>
<feature type="transmembrane region" description="Helical" evidence="8">
    <location>
        <begin position="409"/>
        <end position="430"/>
    </location>
</feature>
<evidence type="ECO:0000256" key="5">
    <source>
        <dbReference type="ARBA" id="ARBA00022692"/>
    </source>
</evidence>
<dbReference type="GO" id="GO:0005886">
    <property type="term" value="C:plasma membrane"/>
    <property type="evidence" value="ECO:0007669"/>
    <property type="project" value="UniProtKB-SubCell"/>
</dbReference>
<dbReference type="EMBL" id="ACIZ01000099">
    <property type="protein sequence ID" value="EEN79474.1"/>
    <property type="molecule type" value="Genomic_DNA"/>
</dbReference>
<evidence type="ECO:0000256" key="4">
    <source>
        <dbReference type="ARBA" id="ARBA00022679"/>
    </source>
</evidence>
<keyword evidence="2" id="KW-1003">Cell membrane</keyword>
<evidence type="ECO:0000256" key="7">
    <source>
        <dbReference type="ARBA" id="ARBA00023136"/>
    </source>
</evidence>
<protein>
    <recommendedName>
        <fullName evidence="9">Glycosyltransferase RgtA/B/C/D-like domain-containing protein</fullName>
    </recommendedName>
</protein>
<dbReference type="PANTHER" id="PTHR33908:SF11">
    <property type="entry name" value="MEMBRANE PROTEIN"/>
    <property type="match status" value="1"/>
</dbReference>
<evidence type="ECO:0000313" key="11">
    <source>
        <dbReference type="Proteomes" id="UP000004525"/>
    </source>
</evidence>
<keyword evidence="5 8" id="KW-0812">Transmembrane</keyword>
<dbReference type="GO" id="GO:0009103">
    <property type="term" value="P:lipopolysaccharide biosynthetic process"/>
    <property type="evidence" value="ECO:0007669"/>
    <property type="project" value="UniProtKB-ARBA"/>
</dbReference>
<feature type="transmembrane region" description="Helical" evidence="8">
    <location>
        <begin position="242"/>
        <end position="275"/>
    </location>
</feature>
<feature type="transmembrane region" description="Helical" evidence="8">
    <location>
        <begin position="88"/>
        <end position="106"/>
    </location>
</feature>
<evidence type="ECO:0000256" key="8">
    <source>
        <dbReference type="SAM" id="Phobius"/>
    </source>
</evidence>
<dbReference type="AlphaFoldDB" id="C2JZX7"/>
<feature type="domain" description="Glycosyltransferase RgtA/B/C/D-like" evidence="9">
    <location>
        <begin position="150"/>
        <end position="293"/>
    </location>
</feature>
<evidence type="ECO:0000256" key="6">
    <source>
        <dbReference type="ARBA" id="ARBA00022989"/>
    </source>
</evidence>
<evidence type="ECO:0000256" key="1">
    <source>
        <dbReference type="ARBA" id="ARBA00004651"/>
    </source>
</evidence>
<feature type="transmembrane region" description="Helical" evidence="8">
    <location>
        <begin position="196"/>
        <end position="216"/>
    </location>
</feature>
<sequence length="505" mass="57964">MRGELEEIHKVKQRVELILEDSNKFINRLARYLLVGVFIFCLLCLFKIQVVEGAAWGTPAFVLGGMGVVITFFLLFKLSTVNLSDWQALFLLAGITIIFLGLWNYVYRTKPVSDYQVLLEGARDIVNGTFKSQAVKPSDYFRYYNFQIGYAYYLSVFMRVFGDRLLYFKIVEMVVITLTVLTLYKTLRLFSNRHVAFFGAGLFAFFPFIFIGAGIINNQHEGLLLEALAIYFVLKRRSWLNLLIAAICIAVAQVLRPTAVVVAMAILVALIIQAIQQKSRQRLGEAVLFLSCFWILGWAINQLFILSGIAPYGIKGGNPYYKFLIGLTGKGVSGKYTTSARKSQLYYDLKAYHFDYALYKDAAAEKLRNAFTHGIDIQEVMKRFTGFIGNVDNQYNLGGNQHFLDRHPLLISSLNFSGIVIYSSTVLGTFKRVLTEKRVTTRMSYLLPALVFGMFFFAYIFMETQARYRFEQYYVLFLLAVPTLYQWLVQVQKRTFDREISDHRI</sequence>
<feature type="transmembrane region" description="Helical" evidence="8">
    <location>
        <begin position="473"/>
        <end position="489"/>
    </location>
</feature>
<evidence type="ECO:0000256" key="2">
    <source>
        <dbReference type="ARBA" id="ARBA00022475"/>
    </source>
</evidence>
<keyword evidence="7 8" id="KW-0472">Membrane</keyword>
<evidence type="ECO:0000259" key="9">
    <source>
        <dbReference type="Pfam" id="PF13231"/>
    </source>
</evidence>